<dbReference type="InterPro" id="IPR036915">
    <property type="entry name" value="Cyclin-like_sf"/>
</dbReference>
<dbReference type="InterPro" id="IPR013922">
    <property type="entry name" value="Cyclin_PHO80-like"/>
</dbReference>
<dbReference type="EMBL" id="MCFE01000052">
    <property type="protein sequence ID" value="ORY02874.1"/>
    <property type="molecule type" value="Genomic_DNA"/>
</dbReference>
<dbReference type="GO" id="GO:0016538">
    <property type="term" value="F:cyclin-dependent protein serine/threonine kinase regulator activity"/>
    <property type="evidence" value="ECO:0007669"/>
    <property type="project" value="TreeGrafter"/>
</dbReference>
<comment type="caution">
    <text evidence="1">The sequence shown here is derived from an EMBL/GenBank/DDBJ whole genome shotgun (WGS) entry which is preliminary data.</text>
</comment>
<dbReference type="GO" id="GO:0000307">
    <property type="term" value="C:cyclin-dependent protein kinase holoenzyme complex"/>
    <property type="evidence" value="ECO:0007669"/>
    <property type="project" value="TreeGrafter"/>
</dbReference>
<dbReference type="PANTHER" id="PTHR15615:SF27">
    <property type="entry name" value="PHO85 CYCLIN CLG1"/>
    <property type="match status" value="1"/>
</dbReference>
<protein>
    <recommendedName>
        <fullName evidence="3">Cyclin N-terminal domain-containing protein</fullName>
    </recommendedName>
</protein>
<dbReference type="CDD" id="cd20557">
    <property type="entry name" value="CYCLIN_ScPCL1-like"/>
    <property type="match status" value="1"/>
</dbReference>
<dbReference type="STRING" id="1314790.A0A1Y1YYB3"/>
<evidence type="ECO:0000313" key="2">
    <source>
        <dbReference type="Proteomes" id="UP000193498"/>
    </source>
</evidence>
<sequence>MRLWYGVEHQRGHMLEVFCDRVLAWCETSPSIIYLAFKYLQRLKQYCPSLSGSAGSEIRILSIALLIAHKYLEDRPFNSRTWSVITGLPAKEIEVMEREFLACIRYQVHVSSGEYHKWKQLIDFHNDQYLQMIPWQYNS</sequence>
<dbReference type="PANTHER" id="PTHR15615">
    <property type="match status" value="1"/>
</dbReference>
<evidence type="ECO:0000313" key="1">
    <source>
        <dbReference type="EMBL" id="ORY02874.1"/>
    </source>
</evidence>
<dbReference type="AlphaFoldDB" id="A0A1Y1YYB3"/>
<dbReference type="InParanoid" id="A0A1Y1YYB3"/>
<dbReference type="GO" id="GO:0005634">
    <property type="term" value="C:nucleus"/>
    <property type="evidence" value="ECO:0007669"/>
    <property type="project" value="TreeGrafter"/>
</dbReference>
<dbReference type="GO" id="GO:0019901">
    <property type="term" value="F:protein kinase binding"/>
    <property type="evidence" value="ECO:0007669"/>
    <property type="project" value="InterPro"/>
</dbReference>
<accession>A0A1Y1YYB3</accession>
<gene>
    <name evidence="1" type="ORF">K493DRAFT_311915</name>
</gene>
<dbReference type="OrthoDB" id="286814at2759"/>
<dbReference type="Gene3D" id="1.10.472.10">
    <property type="entry name" value="Cyclin-like"/>
    <property type="match status" value="1"/>
</dbReference>
<evidence type="ECO:0008006" key="3">
    <source>
        <dbReference type="Google" id="ProtNLM"/>
    </source>
</evidence>
<keyword evidence="2" id="KW-1185">Reference proteome</keyword>
<dbReference type="SUPFAM" id="SSF47954">
    <property type="entry name" value="Cyclin-like"/>
    <property type="match status" value="1"/>
</dbReference>
<dbReference type="Pfam" id="PF08613">
    <property type="entry name" value="Cyclin"/>
    <property type="match status" value="1"/>
</dbReference>
<reference evidence="1 2" key="1">
    <citation type="submission" date="2016-07" db="EMBL/GenBank/DDBJ databases">
        <title>Pervasive Adenine N6-methylation of Active Genes in Fungi.</title>
        <authorList>
            <consortium name="DOE Joint Genome Institute"/>
            <person name="Mondo S.J."/>
            <person name="Dannebaum R.O."/>
            <person name="Kuo R.C."/>
            <person name="Labutti K."/>
            <person name="Haridas S."/>
            <person name="Kuo A."/>
            <person name="Salamov A."/>
            <person name="Ahrendt S.R."/>
            <person name="Lipzen A."/>
            <person name="Sullivan W."/>
            <person name="Andreopoulos W.B."/>
            <person name="Clum A."/>
            <person name="Lindquist E."/>
            <person name="Daum C."/>
            <person name="Ramamoorthy G.K."/>
            <person name="Gryganskyi A."/>
            <person name="Culley D."/>
            <person name="Magnuson J.K."/>
            <person name="James T.Y."/>
            <person name="O'Malley M.A."/>
            <person name="Stajich J.E."/>
            <person name="Spatafora J.W."/>
            <person name="Visel A."/>
            <person name="Grigoriev I.V."/>
        </authorList>
    </citation>
    <scope>NUCLEOTIDE SEQUENCE [LARGE SCALE GENOMIC DNA]</scope>
    <source>
        <strain evidence="1 2">CBS 931.73</strain>
    </source>
</reference>
<proteinExistence type="predicted"/>
<dbReference type="Proteomes" id="UP000193498">
    <property type="component" value="Unassembled WGS sequence"/>
</dbReference>
<organism evidence="1 2">
    <name type="scientific">Basidiobolus meristosporus CBS 931.73</name>
    <dbReference type="NCBI Taxonomy" id="1314790"/>
    <lineage>
        <taxon>Eukaryota</taxon>
        <taxon>Fungi</taxon>
        <taxon>Fungi incertae sedis</taxon>
        <taxon>Zoopagomycota</taxon>
        <taxon>Entomophthoromycotina</taxon>
        <taxon>Basidiobolomycetes</taxon>
        <taxon>Basidiobolales</taxon>
        <taxon>Basidiobolaceae</taxon>
        <taxon>Basidiobolus</taxon>
    </lineage>
</organism>
<name>A0A1Y1YYB3_9FUNG</name>